<organism evidence="1 2">
    <name type="scientific">Piloderma croceum (strain F 1598)</name>
    <dbReference type="NCBI Taxonomy" id="765440"/>
    <lineage>
        <taxon>Eukaryota</taxon>
        <taxon>Fungi</taxon>
        <taxon>Dikarya</taxon>
        <taxon>Basidiomycota</taxon>
        <taxon>Agaricomycotina</taxon>
        <taxon>Agaricomycetes</taxon>
        <taxon>Agaricomycetidae</taxon>
        <taxon>Atheliales</taxon>
        <taxon>Atheliaceae</taxon>
        <taxon>Piloderma</taxon>
    </lineage>
</organism>
<reference evidence="2" key="2">
    <citation type="submission" date="2015-01" db="EMBL/GenBank/DDBJ databases">
        <title>Evolutionary Origins and Diversification of the Mycorrhizal Mutualists.</title>
        <authorList>
            <consortium name="DOE Joint Genome Institute"/>
            <consortium name="Mycorrhizal Genomics Consortium"/>
            <person name="Kohler A."/>
            <person name="Kuo A."/>
            <person name="Nagy L.G."/>
            <person name="Floudas D."/>
            <person name="Copeland A."/>
            <person name="Barry K.W."/>
            <person name="Cichocki N."/>
            <person name="Veneault-Fourrey C."/>
            <person name="LaButti K."/>
            <person name="Lindquist E.A."/>
            <person name="Lipzen A."/>
            <person name="Lundell T."/>
            <person name="Morin E."/>
            <person name="Murat C."/>
            <person name="Riley R."/>
            <person name="Ohm R."/>
            <person name="Sun H."/>
            <person name="Tunlid A."/>
            <person name="Henrissat B."/>
            <person name="Grigoriev I.V."/>
            <person name="Hibbett D.S."/>
            <person name="Martin F."/>
        </authorList>
    </citation>
    <scope>NUCLEOTIDE SEQUENCE [LARGE SCALE GENOMIC DNA]</scope>
    <source>
        <strain evidence="2">F 1598</strain>
    </source>
</reference>
<dbReference type="EMBL" id="KN832992">
    <property type="protein sequence ID" value="KIM82922.1"/>
    <property type="molecule type" value="Genomic_DNA"/>
</dbReference>
<proteinExistence type="predicted"/>
<dbReference type="Proteomes" id="UP000054166">
    <property type="component" value="Unassembled WGS sequence"/>
</dbReference>
<dbReference type="AlphaFoldDB" id="A0A0C3BZW8"/>
<reference evidence="1 2" key="1">
    <citation type="submission" date="2014-04" db="EMBL/GenBank/DDBJ databases">
        <authorList>
            <consortium name="DOE Joint Genome Institute"/>
            <person name="Kuo A."/>
            <person name="Tarkka M."/>
            <person name="Buscot F."/>
            <person name="Kohler A."/>
            <person name="Nagy L.G."/>
            <person name="Floudas D."/>
            <person name="Copeland A."/>
            <person name="Barry K.W."/>
            <person name="Cichocki N."/>
            <person name="Veneault-Fourrey C."/>
            <person name="LaButti K."/>
            <person name="Lindquist E.A."/>
            <person name="Lipzen A."/>
            <person name="Lundell T."/>
            <person name="Morin E."/>
            <person name="Murat C."/>
            <person name="Sun H."/>
            <person name="Tunlid A."/>
            <person name="Henrissat B."/>
            <person name="Grigoriev I.V."/>
            <person name="Hibbett D.S."/>
            <person name="Martin F."/>
            <person name="Nordberg H.P."/>
            <person name="Cantor M.N."/>
            <person name="Hua S.X."/>
        </authorList>
    </citation>
    <scope>NUCLEOTIDE SEQUENCE [LARGE SCALE GENOMIC DNA]</scope>
    <source>
        <strain evidence="1 2">F 1598</strain>
    </source>
</reference>
<keyword evidence="2" id="KW-1185">Reference proteome</keyword>
<name>A0A0C3BZW8_PILCF</name>
<gene>
    <name evidence="1" type="ORF">PILCRDRAFT_445107</name>
</gene>
<evidence type="ECO:0000313" key="1">
    <source>
        <dbReference type="EMBL" id="KIM82922.1"/>
    </source>
</evidence>
<sequence>MDGIPEVVAGQRLRVMTNKESGILKVASAYPPTPCGKTRGCYSTDLIKKNRIADSASLWGCDAETHCVWR</sequence>
<accession>A0A0C3BZW8</accession>
<evidence type="ECO:0000313" key="2">
    <source>
        <dbReference type="Proteomes" id="UP000054166"/>
    </source>
</evidence>
<dbReference type="HOGENOM" id="CLU_2758689_0_0_1"/>
<protein>
    <submittedName>
        <fullName evidence="1">Uncharacterized protein</fullName>
    </submittedName>
</protein>
<dbReference type="InParanoid" id="A0A0C3BZW8"/>